<protein>
    <submittedName>
        <fullName evidence="3">Site-specific DNA recombinase</fullName>
    </submittedName>
</protein>
<reference evidence="3 4" key="1">
    <citation type="submission" date="2016-10" db="EMBL/GenBank/DDBJ databases">
        <authorList>
            <person name="de Groot N.N."/>
        </authorList>
    </citation>
    <scope>NUCLEOTIDE SEQUENCE [LARGE SCALE GENOMIC DNA]</scope>
    <source>
        <strain evidence="3 4">DSM 21650</strain>
    </source>
</reference>
<evidence type="ECO:0000259" key="2">
    <source>
        <dbReference type="PROSITE" id="PS51736"/>
    </source>
</evidence>
<dbReference type="OrthoDB" id="9797501at2"/>
<dbReference type="Gene3D" id="3.40.50.1390">
    <property type="entry name" value="Resolvase, N-terminal catalytic domain"/>
    <property type="match status" value="1"/>
</dbReference>
<dbReference type="STRING" id="415015.SAMN05660462_00427"/>
<dbReference type="InterPro" id="IPR036162">
    <property type="entry name" value="Resolvase-like_N_sf"/>
</dbReference>
<dbReference type="Pfam" id="PF00239">
    <property type="entry name" value="Resolvase"/>
    <property type="match status" value="1"/>
</dbReference>
<organism evidence="3 4">
    <name type="scientific">Proteiniborus ethanoligenes</name>
    <dbReference type="NCBI Taxonomy" id="415015"/>
    <lineage>
        <taxon>Bacteria</taxon>
        <taxon>Bacillati</taxon>
        <taxon>Bacillota</taxon>
        <taxon>Clostridia</taxon>
        <taxon>Eubacteriales</taxon>
        <taxon>Proteiniborus</taxon>
    </lineage>
</organism>
<evidence type="ECO:0000313" key="3">
    <source>
        <dbReference type="EMBL" id="SDY60552.1"/>
    </source>
</evidence>
<dbReference type="GO" id="GO:0003677">
    <property type="term" value="F:DNA binding"/>
    <property type="evidence" value="ECO:0007669"/>
    <property type="project" value="InterPro"/>
</dbReference>
<proteinExistence type="inferred from homology"/>
<dbReference type="InterPro" id="IPR050639">
    <property type="entry name" value="SSR_resolvase"/>
</dbReference>
<name>A0A1H3L7Y8_9FIRM</name>
<dbReference type="RefSeq" id="WP_091726579.1">
    <property type="nucleotide sequence ID" value="NZ_FNQE01000003.1"/>
</dbReference>
<sequence length="219" mass="25397">MAVYGYHRTSTADQHLDRGIKAINDYCIANNIKIDEMFTDQKTGKNFNRPDYQALKRIAKNKSDIIIISEVDRLGRNKEETLKELQHYKALGVRLMILEIPTTLVDYSTMESSLASMLMETINNMLIEMYATIAHAEMIKREKRQAEGIQTMKDRGEWDKYGRPAAIDYDKFKKEYGKVQAGHIKPFELINQLGMAKSTYYKYAKQVKDELYTKEVCTV</sequence>
<dbReference type="PANTHER" id="PTHR30461:SF26">
    <property type="entry name" value="RESOLVASE HOMOLOG YNEB"/>
    <property type="match status" value="1"/>
</dbReference>
<feature type="domain" description="Resolvase/invertase-type recombinase catalytic" evidence="2">
    <location>
        <begin position="2"/>
        <end position="156"/>
    </location>
</feature>
<accession>A0A1H3L7Y8</accession>
<evidence type="ECO:0000313" key="4">
    <source>
        <dbReference type="Proteomes" id="UP000198625"/>
    </source>
</evidence>
<dbReference type="PANTHER" id="PTHR30461">
    <property type="entry name" value="DNA-INVERTASE FROM LAMBDOID PROPHAGE"/>
    <property type="match status" value="1"/>
</dbReference>
<dbReference type="SMART" id="SM00857">
    <property type="entry name" value="Resolvase"/>
    <property type="match status" value="1"/>
</dbReference>
<dbReference type="CDD" id="cd03768">
    <property type="entry name" value="SR_ResInv"/>
    <property type="match status" value="1"/>
</dbReference>
<dbReference type="SUPFAM" id="SSF53041">
    <property type="entry name" value="Resolvase-like"/>
    <property type="match status" value="1"/>
</dbReference>
<evidence type="ECO:0000256" key="1">
    <source>
        <dbReference type="ARBA" id="ARBA00009913"/>
    </source>
</evidence>
<gene>
    <name evidence="3" type="ORF">SAMN05660462_00427</name>
</gene>
<keyword evidence="4" id="KW-1185">Reference proteome</keyword>
<dbReference type="PROSITE" id="PS51736">
    <property type="entry name" value="RECOMBINASES_3"/>
    <property type="match status" value="1"/>
</dbReference>
<dbReference type="AlphaFoldDB" id="A0A1H3L7Y8"/>
<dbReference type="InterPro" id="IPR006119">
    <property type="entry name" value="Resolv_N"/>
</dbReference>
<comment type="similarity">
    <text evidence="1">Belongs to the site-specific recombinase resolvase family.</text>
</comment>
<dbReference type="EMBL" id="FNQE01000003">
    <property type="protein sequence ID" value="SDY60552.1"/>
    <property type="molecule type" value="Genomic_DNA"/>
</dbReference>
<dbReference type="GO" id="GO:0000150">
    <property type="term" value="F:DNA strand exchange activity"/>
    <property type="evidence" value="ECO:0007669"/>
    <property type="project" value="InterPro"/>
</dbReference>
<dbReference type="Proteomes" id="UP000198625">
    <property type="component" value="Unassembled WGS sequence"/>
</dbReference>